<dbReference type="EMBL" id="JABEPP010000001">
    <property type="protein sequence ID" value="NNM71587.1"/>
    <property type="molecule type" value="Genomic_DNA"/>
</dbReference>
<comment type="caution">
    <text evidence="4">The sequence shown here is derived from an EMBL/GenBank/DDBJ whole genome shotgun (WGS) entry which is preliminary data.</text>
</comment>
<accession>A0A849I6C1</accession>
<name>A0A849I6C1_9HYPH</name>
<evidence type="ECO:0000313" key="4">
    <source>
        <dbReference type="EMBL" id="NNM71587.1"/>
    </source>
</evidence>
<comment type="similarity">
    <text evidence="2">Belongs to the NAD(P)-dependent epimerase/dehydratase family.</text>
</comment>
<dbReference type="CDD" id="cd08946">
    <property type="entry name" value="SDR_e"/>
    <property type="match status" value="1"/>
</dbReference>
<dbReference type="InterPro" id="IPR036291">
    <property type="entry name" value="NAD(P)-bd_dom_sf"/>
</dbReference>
<protein>
    <submittedName>
        <fullName evidence="4">NAD-dependent epimerase/dehydratase family protein</fullName>
    </submittedName>
</protein>
<comment type="pathway">
    <text evidence="1">Bacterial outer membrane biogenesis; LPS O-antigen biosynthesis.</text>
</comment>
<feature type="domain" description="NAD-dependent epimerase/dehydratase" evidence="3">
    <location>
        <begin position="4"/>
        <end position="246"/>
    </location>
</feature>
<sequence>MTTLITGAGGFIGLNVAEQLLAEGERVVALSLGPLHPEALRVFRTLPGRLSVEIGDICDPAFLRSVLARHAIRRVLHTAAITAGPDADPSRATRVIDVNVAGTNALLLGALGAGVERFVLTSSGAVYGDAPFGAEPVTEETPPRPASLYAITKLAAERMAVQVRDARGLDVLRTRLTAIYGPWEHDTGLRDTLSPPLQIAAAALRGEAVTIADGGSRDWTPGPEIARALVTLLRAERPAHDLYNLGCGRTWHPELLCRALAERFPGWSWRRGGPGEAPSVAYNDALDRPRLSPPSPARFEAEFGPVFRPPPEGAAAYAAWAAEHPALLAPRS</sequence>
<gene>
    <name evidence="4" type="ORF">HJG44_04130</name>
</gene>
<dbReference type="Gene3D" id="3.40.50.720">
    <property type="entry name" value="NAD(P)-binding Rossmann-like Domain"/>
    <property type="match status" value="1"/>
</dbReference>
<dbReference type="AlphaFoldDB" id="A0A849I6C1"/>
<dbReference type="Proteomes" id="UP000564885">
    <property type="component" value="Unassembled WGS sequence"/>
</dbReference>
<proteinExistence type="inferred from homology"/>
<evidence type="ECO:0000256" key="1">
    <source>
        <dbReference type="ARBA" id="ARBA00005125"/>
    </source>
</evidence>
<reference evidence="4 5" key="1">
    <citation type="submission" date="2020-04" db="EMBL/GenBank/DDBJ databases">
        <title>Enterovirga sp. isolate from soil.</title>
        <authorList>
            <person name="Chea S."/>
            <person name="Kim D.-U."/>
        </authorList>
    </citation>
    <scope>NUCLEOTIDE SEQUENCE [LARGE SCALE GENOMIC DNA]</scope>
    <source>
        <strain evidence="4 5">DB1703</strain>
    </source>
</reference>
<dbReference type="SUPFAM" id="SSF51735">
    <property type="entry name" value="NAD(P)-binding Rossmann-fold domains"/>
    <property type="match status" value="1"/>
</dbReference>
<dbReference type="RefSeq" id="WP_171217031.1">
    <property type="nucleotide sequence ID" value="NZ_JABEPP010000001.1"/>
</dbReference>
<evidence type="ECO:0000259" key="3">
    <source>
        <dbReference type="Pfam" id="PF01370"/>
    </source>
</evidence>
<dbReference type="PANTHER" id="PTHR43000">
    <property type="entry name" value="DTDP-D-GLUCOSE 4,6-DEHYDRATASE-RELATED"/>
    <property type="match status" value="1"/>
</dbReference>
<keyword evidence="5" id="KW-1185">Reference proteome</keyword>
<organism evidence="4 5">
    <name type="scientific">Enterovirga aerilata</name>
    <dbReference type="NCBI Taxonomy" id="2730920"/>
    <lineage>
        <taxon>Bacteria</taxon>
        <taxon>Pseudomonadati</taxon>
        <taxon>Pseudomonadota</taxon>
        <taxon>Alphaproteobacteria</taxon>
        <taxon>Hyphomicrobiales</taxon>
        <taxon>Methylobacteriaceae</taxon>
        <taxon>Enterovirga</taxon>
    </lineage>
</organism>
<evidence type="ECO:0000313" key="5">
    <source>
        <dbReference type="Proteomes" id="UP000564885"/>
    </source>
</evidence>
<dbReference type="InterPro" id="IPR001509">
    <property type="entry name" value="Epimerase_deHydtase"/>
</dbReference>
<evidence type="ECO:0000256" key="2">
    <source>
        <dbReference type="ARBA" id="ARBA00007637"/>
    </source>
</evidence>
<dbReference type="Pfam" id="PF01370">
    <property type="entry name" value="Epimerase"/>
    <property type="match status" value="1"/>
</dbReference>